<dbReference type="InterPro" id="IPR043129">
    <property type="entry name" value="ATPase_NBD"/>
</dbReference>
<dbReference type="Proteomes" id="UP001500166">
    <property type="component" value="Unassembled WGS sequence"/>
</dbReference>
<name>A0ABN2Y9Z5_9MICC</name>
<dbReference type="InterPro" id="IPR000600">
    <property type="entry name" value="ROK"/>
</dbReference>
<comment type="similarity">
    <text evidence="1">Belongs to the ROK (NagC/XylR) family.</text>
</comment>
<dbReference type="EMBL" id="BAAAQA010000033">
    <property type="protein sequence ID" value="GAA2122595.1"/>
    <property type="molecule type" value="Genomic_DNA"/>
</dbReference>
<proteinExistence type="inferred from homology"/>
<reference evidence="2 3" key="1">
    <citation type="journal article" date="2019" name="Int. J. Syst. Evol. Microbiol.">
        <title>The Global Catalogue of Microorganisms (GCM) 10K type strain sequencing project: providing services to taxonomists for standard genome sequencing and annotation.</title>
        <authorList>
            <consortium name="The Broad Institute Genomics Platform"/>
            <consortium name="The Broad Institute Genome Sequencing Center for Infectious Disease"/>
            <person name="Wu L."/>
            <person name="Ma J."/>
        </authorList>
    </citation>
    <scope>NUCLEOTIDE SEQUENCE [LARGE SCALE GENOMIC DNA]</scope>
    <source>
        <strain evidence="2 3">JCM 15914</strain>
    </source>
</reference>
<dbReference type="InterPro" id="IPR036388">
    <property type="entry name" value="WH-like_DNA-bd_sf"/>
</dbReference>
<dbReference type="Gene3D" id="1.10.10.10">
    <property type="entry name" value="Winged helix-like DNA-binding domain superfamily/Winged helix DNA-binding domain"/>
    <property type="match status" value="1"/>
</dbReference>
<gene>
    <name evidence="2" type="ORF">GCM10009824_25690</name>
</gene>
<protein>
    <submittedName>
        <fullName evidence="2">ROK family transcriptional regulator</fullName>
    </submittedName>
</protein>
<dbReference type="SUPFAM" id="SSF53067">
    <property type="entry name" value="Actin-like ATPase domain"/>
    <property type="match status" value="1"/>
</dbReference>
<dbReference type="InterPro" id="IPR049874">
    <property type="entry name" value="ROK_cs"/>
</dbReference>
<dbReference type="PANTHER" id="PTHR18964">
    <property type="entry name" value="ROK (REPRESSOR, ORF, KINASE) FAMILY"/>
    <property type="match status" value="1"/>
</dbReference>
<dbReference type="PANTHER" id="PTHR18964:SF173">
    <property type="entry name" value="GLUCOKINASE"/>
    <property type="match status" value="1"/>
</dbReference>
<dbReference type="InterPro" id="IPR036390">
    <property type="entry name" value="WH_DNA-bd_sf"/>
</dbReference>
<dbReference type="Pfam" id="PF00480">
    <property type="entry name" value="ROK"/>
    <property type="match status" value="1"/>
</dbReference>
<comment type="caution">
    <text evidence="2">The sequence shown here is derived from an EMBL/GenBank/DDBJ whole genome shotgun (WGS) entry which is preliminary data.</text>
</comment>
<sequence length="394" mass="40732">MSLHPTTAPYETAPGSQTSLRVANQRRVIHAMRTLGTTTQATIARETALAPSTVSSIVHEMVTAGVLAMDSSHGGRRGQLVRFSDNAGFVVGLDVGHRHLTVAVADLNQDIKARQRFDLPRGHSVTEVLGTADSTLATMVQELKISRAKLLAAGLTLPAPVDLEGRVVSAGAILPAWADTDVRAAASGHLGLPVAVENDANTGAVGEFAQGAGRNVQNMAYIKVSHGVGAGLILNGRLFRGATGSAGELGHMTLDEQGEVCRCGNRGSLETFISSEAVLALLGTTRGPDLTVSDVVDAALAGDVGCARVIGDTGRTLGTTVANLCNIINPELVVVGGELARAGDLLLAPLREIVSRYGVQGCTRDLTITAAELGPEAHLTGALIMALENISLPM</sequence>
<evidence type="ECO:0000313" key="3">
    <source>
        <dbReference type="Proteomes" id="UP001500166"/>
    </source>
</evidence>
<accession>A0ABN2Y9Z5</accession>
<dbReference type="PROSITE" id="PS01125">
    <property type="entry name" value="ROK"/>
    <property type="match status" value="1"/>
</dbReference>
<dbReference type="SUPFAM" id="SSF46785">
    <property type="entry name" value="Winged helix' DNA-binding domain"/>
    <property type="match status" value="1"/>
</dbReference>
<organism evidence="2 3">
    <name type="scientific">Kocuria atrinae</name>
    <dbReference type="NCBI Taxonomy" id="592377"/>
    <lineage>
        <taxon>Bacteria</taxon>
        <taxon>Bacillati</taxon>
        <taxon>Actinomycetota</taxon>
        <taxon>Actinomycetes</taxon>
        <taxon>Micrococcales</taxon>
        <taxon>Micrococcaceae</taxon>
        <taxon>Kocuria</taxon>
    </lineage>
</organism>
<dbReference type="RefSeq" id="WP_344225406.1">
    <property type="nucleotide sequence ID" value="NZ_BAAAQA010000033.1"/>
</dbReference>
<evidence type="ECO:0000256" key="1">
    <source>
        <dbReference type="ARBA" id="ARBA00006479"/>
    </source>
</evidence>
<dbReference type="CDD" id="cd24076">
    <property type="entry name" value="ASKHA_ATPase_ROK_BsXylR-like"/>
    <property type="match status" value="1"/>
</dbReference>
<keyword evidence="3" id="KW-1185">Reference proteome</keyword>
<evidence type="ECO:0000313" key="2">
    <source>
        <dbReference type="EMBL" id="GAA2122595.1"/>
    </source>
</evidence>
<dbReference type="Gene3D" id="3.30.420.40">
    <property type="match status" value="2"/>
</dbReference>